<organism evidence="1 2">
    <name type="scientific">Naganishia cerealis</name>
    <dbReference type="NCBI Taxonomy" id="610337"/>
    <lineage>
        <taxon>Eukaryota</taxon>
        <taxon>Fungi</taxon>
        <taxon>Dikarya</taxon>
        <taxon>Basidiomycota</taxon>
        <taxon>Agaricomycotina</taxon>
        <taxon>Tremellomycetes</taxon>
        <taxon>Filobasidiales</taxon>
        <taxon>Filobasidiaceae</taxon>
        <taxon>Naganishia</taxon>
    </lineage>
</organism>
<evidence type="ECO:0000313" key="2">
    <source>
        <dbReference type="Proteomes" id="UP001241377"/>
    </source>
</evidence>
<dbReference type="Proteomes" id="UP001241377">
    <property type="component" value="Unassembled WGS sequence"/>
</dbReference>
<proteinExistence type="predicted"/>
<reference evidence="1" key="1">
    <citation type="submission" date="2023-04" db="EMBL/GenBank/DDBJ databases">
        <title>Draft Genome sequencing of Naganishia species isolated from polar environments using Oxford Nanopore Technology.</title>
        <authorList>
            <person name="Leo P."/>
            <person name="Venkateswaran K."/>
        </authorList>
    </citation>
    <scope>NUCLEOTIDE SEQUENCE</scope>
    <source>
        <strain evidence="1">MNA-CCFEE 5261</strain>
    </source>
</reference>
<sequence>MRCRPRFLRKRSRRRTFVPATSHQLTSAVDDAGVIGIDEEFRLEVGGDREGDNNDANEDEGDVDDEGLKEWSNRWILRSVFGDGVHDVSSVINEAVVDAVDWSDWAARRSVTDSPLREERQEENGTLSEDRNGVGR</sequence>
<evidence type="ECO:0000313" key="1">
    <source>
        <dbReference type="EMBL" id="KAJ9094633.1"/>
    </source>
</evidence>
<dbReference type="EMBL" id="JASBWR010000109">
    <property type="protein sequence ID" value="KAJ9094633.1"/>
    <property type="molecule type" value="Genomic_DNA"/>
</dbReference>
<keyword evidence="2" id="KW-1185">Reference proteome</keyword>
<accession>A0ACC2V693</accession>
<gene>
    <name evidence="1" type="ORF">QFC19_007846</name>
</gene>
<protein>
    <submittedName>
        <fullName evidence="1">Uncharacterized protein</fullName>
    </submittedName>
</protein>
<name>A0ACC2V693_9TREE</name>
<comment type="caution">
    <text evidence="1">The sequence shown here is derived from an EMBL/GenBank/DDBJ whole genome shotgun (WGS) entry which is preliminary data.</text>
</comment>